<name>A4C7D4_9GAMM</name>
<keyword evidence="12" id="KW-0472">Membrane</keyword>
<keyword evidence="12" id="KW-1133">Transmembrane helix</keyword>
<evidence type="ECO:0000256" key="7">
    <source>
        <dbReference type="ARBA" id="ARBA00022968"/>
    </source>
</evidence>
<dbReference type="GO" id="GO:0005886">
    <property type="term" value="C:plasma membrane"/>
    <property type="evidence" value="ECO:0007669"/>
    <property type="project" value="UniProtKB-SubCell"/>
</dbReference>
<dbReference type="GO" id="GO:0009244">
    <property type="term" value="P:lipopolysaccharide core region biosynthetic process"/>
    <property type="evidence" value="ECO:0007669"/>
    <property type="project" value="UniProtKB-UniRule"/>
</dbReference>
<evidence type="ECO:0000256" key="9">
    <source>
        <dbReference type="ARBA" id="ARBA00049183"/>
    </source>
</evidence>
<evidence type="ECO:0000256" key="8">
    <source>
        <dbReference type="ARBA" id="ARBA00031445"/>
    </source>
</evidence>
<dbReference type="Proteomes" id="UP000006201">
    <property type="component" value="Unassembled WGS sequence"/>
</dbReference>
<dbReference type="EC" id="2.4.99.12" evidence="4 12"/>
<evidence type="ECO:0000259" key="13">
    <source>
        <dbReference type="Pfam" id="PF04413"/>
    </source>
</evidence>
<comment type="catalytic activity">
    <reaction evidence="9 12">
        <text>lipid IVA (E. coli) + CMP-3-deoxy-beta-D-manno-octulosonate = alpha-Kdo-(2-&gt;6)-lipid IVA (E. coli) + CMP + H(+)</text>
        <dbReference type="Rhea" id="RHEA:28066"/>
        <dbReference type="ChEBI" id="CHEBI:15378"/>
        <dbReference type="ChEBI" id="CHEBI:58603"/>
        <dbReference type="ChEBI" id="CHEBI:60364"/>
        <dbReference type="ChEBI" id="CHEBI:60377"/>
        <dbReference type="ChEBI" id="CHEBI:85987"/>
        <dbReference type="EC" id="2.4.99.12"/>
    </reaction>
</comment>
<dbReference type="Gene3D" id="3.40.50.2000">
    <property type="entry name" value="Glycogen Phosphorylase B"/>
    <property type="match status" value="1"/>
</dbReference>
<evidence type="ECO:0000256" key="11">
    <source>
        <dbReference type="PIRSR" id="PIRSR639901-2"/>
    </source>
</evidence>
<dbReference type="InterPro" id="IPR038107">
    <property type="entry name" value="Glycos_transf_N_sf"/>
</dbReference>
<feature type="transmembrane region" description="Helical" evidence="12">
    <location>
        <begin position="6"/>
        <end position="23"/>
    </location>
</feature>
<comment type="function">
    <text evidence="12">Involved in lipopolysaccharide (LPS) biosynthesis. Catalyzes the transfer of 3-deoxy-D-manno-octulosonate (Kdo) residue(s) from CMP-Kdo to lipid IV(A), the tetraacyldisaccharide-1,4'-bisphosphate precursor of lipid A.</text>
</comment>
<evidence type="ECO:0000313" key="14">
    <source>
        <dbReference type="EMBL" id="EAR29888.1"/>
    </source>
</evidence>
<keyword evidence="12" id="KW-0812">Transmembrane</keyword>
<dbReference type="GO" id="GO:0009245">
    <property type="term" value="P:lipid A biosynthetic process"/>
    <property type="evidence" value="ECO:0007669"/>
    <property type="project" value="TreeGrafter"/>
</dbReference>
<gene>
    <name evidence="14" type="ORF">PTD2_13749</name>
</gene>
<organism evidence="14 15">
    <name type="scientific">Pseudoalteromonas tunicata D2</name>
    <dbReference type="NCBI Taxonomy" id="87626"/>
    <lineage>
        <taxon>Bacteria</taxon>
        <taxon>Pseudomonadati</taxon>
        <taxon>Pseudomonadota</taxon>
        <taxon>Gammaproteobacteria</taxon>
        <taxon>Alteromonadales</taxon>
        <taxon>Pseudoalteromonadaceae</taxon>
        <taxon>Pseudoalteromonas</taxon>
    </lineage>
</organism>
<evidence type="ECO:0000256" key="4">
    <source>
        <dbReference type="ARBA" id="ARBA00012621"/>
    </source>
</evidence>
<dbReference type="FunFam" id="3.40.50.11720:FF:000001">
    <property type="entry name" value="3-deoxy-D-manno-octulosonic acid transferase"/>
    <property type="match status" value="1"/>
</dbReference>
<dbReference type="HOGENOM" id="CLU_036146_2_0_6"/>
<comment type="similarity">
    <text evidence="3">Belongs to the glycosyltransferase group 1 family. Glycosyltransferase 30 subfamily.</text>
</comment>
<dbReference type="FunFam" id="3.40.50.2000:FF:000032">
    <property type="entry name" value="3-deoxy-D-manno-octulosonic acid transferase"/>
    <property type="match status" value="1"/>
</dbReference>
<keyword evidence="12" id="KW-0448">Lipopolysaccharide biosynthesis</keyword>
<dbReference type="SUPFAM" id="SSF53756">
    <property type="entry name" value="UDP-Glycosyltransferase/glycogen phosphorylase"/>
    <property type="match status" value="1"/>
</dbReference>
<dbReference type="eggNOG" id="COG1519">
    <property type="taxonomic scope" value="Bacteria"/>
</dbReference>
<dbReference type="NCBIfam" id="NF004388">
    <property type="entry name" value="PRK05749.1-4"/>
    <property type="match status" value="1"/>
</dbReference>
<keyword evidence="12" id="KW-1003">Cell membrane</keyword>
<dbReference type="GO" id="GO:0043842">
    <property type="term" value="F:Kdo transferase activity"/>
    <property type="evidence" value="ECO:0007669"/>
    <property type="project" value="UniProtKB-EC"/>
</dbReference>
<dbReference type="InterPro" id="IPR039901">
    <property type="entry name" value="Kdotransferase"/>
</dbReference>
<comment type="caution">
    <text evidence="14">The sequence shown here is derived from an EMBL/GenBank/DDBJ whole genome shotgun (WGS) entry which is preliminary data.</text>
</comment>
<evidence type="ECO:0000256" key="6">
    <source>
        <dbReference type="ARBA" id="ARBA00022679"/>
    </source>
</evidence>
<dbReference type="Gene3D" id="3.40.50.11720">
    <property type="entry name" value="3-Deoxy-D-manno-octulosonic-acid transferase, N-terminal domain"/>
    <property type="match status" value="1"/>
</dbReference>
<proteinExistence type="inferred from homology"/>
<dbReference type="AlphaFoldDB" id="A4C7D4"/>
<evidence type="ECO:0000256" key="3">
    <source>
        <dbReference type="ARBA" id="ARBA00006380"/>
    </source>
</evidence>
<evidence type="ECO:0000256" key="12">
    <source>
        <dbReference type="RuleBase" id="RU365103"/>
    </source>
</evidence>
<sequence length="422" mass="46534">MARFIYSLLLYLLSPLVFIHLWLRGKKAPEYRKRLSERLGFYAQKATTQSVVFHCASLGEVIAATPMIKKLQQQQELNIVLTCNTPTGSAQIKKTFGDTVKHVYLPLDFCGAVARFLTHFKPNVLIILETELWPNLITTAKKRNIPVLLLNARLSEKSMRGYQNVKPLTHAILSGISHIAAHNQTDAERFVALGYPQSQLTIPGSIKFDVSLSASTCEHANSFRQSLGPRPFIWIAGSTHEGEDAQLLDAHQQLCCSIPNALLILVPRHPERFDTVADLVHQRSFKLSRKSHHPSSSQLTTCQVLLGDTLGELSTLYGGADTAFIGGSLIERGGHNPLEAAAFGIAVLTGPHTFNFNDVYQGMFANQACKLVTNSHNLADTLLVLANNPAQTKKMGQAALHFVKQNQGAVDHCITLISHYLD</sequence>
<protein>
    <recommendedName>
        <fullName evidence="5 12">3-deoxy-D-manno-octulosonic acid transferase</fullName>
        <shortName evidence="12">Kdo transferase</shortName>
        <ecNumber evidence="4 12">2.4.99.12</ecNumber>
    </recommendedName>
    <alternativeName>
        <fullName evidence="8 12">Lipid IV(A) 3-deoxy-D-manno-octulosonic acid transferase</fullName>
    </alternativeName>
</protein>
<dbReference type="InterPro" id="IPR007507">
    <property type="entry name" value="Glycos_transf_N"/>
</dbReference>
<dbReference type="UniPathway" id="UPA00958"/>
<feature type="site" description="Transition state stabilizer" evidence="11">
    <location>
        <position position="207"/>
    </location>
</feature>
<dbReference type="RefSeq" id="WP_009837761.1">
    <property type="nucleotide sequence ID" value="NZ_AAOH01000002.1"/>
</dbReference>
<keyword evidence="6 12" id="KW-0808">Transferase</keyword>
<comment type="pathway">
    <text evidence="2 12">Bacterial outer membrane biogenesis; LPS core biosynthesis.</text>
</comment>
<evidence type="ECO:0000256" key="10">
    <source>
        <dbReference type="PIRSR" id="PIRSR639901-1"/>
    </source>
</evidence>
<dbReference type="EMBL" id="AAOH01000002">
    <property type="protein sequence ID" value="EAR29888.1"/>
    <property type="molecule type" value="Genomic_DNA"/>
</dbReference>
<reference evidence="14 15" key="1">
    <citation type="submission" date="2006-02" db="EMBL/GenBank/DDBJ databases">
        <authorList>
            <person name="Moran M.A."/>
            <person name="Kjelleberg S."/>
            <person name="Egan S."/>
            <person name="Saunders N."/>
            <person name="Thomas T."/>
            <person name="Ferriera S."/>
            <person name="Johnson J."/>
            <person name="Kravitz S."/>
            <person name="Halpern A."/>
            <person name="Remington K."/>
            <person name="Beeson K."/>
            <person name="Tran B."/>
            <person name="Rogers Y.-H."/>
            <person name="Friedman R."/>
            <person name="Venter J.C."/>
        </authorList>
    </citation>
    <scope>NUCLEOTIDE SEQUENCE [LARGE SCALE GENOMIC DNA]</scope>
    <source>
        <strain evidence="14 15">D2</strain>
    </source>
</reference>
<feature type="domain" description="3-deoxy-D-manno-octulosonic-acid transferase N-terminal" evidence="13">
    <location>
        <begin position="33"/>
        <end position="210"/>
    </location>
</feature>
<dbReference type="PANTHER" id="PTHR42755:SF1">
    <property type="entry name" value="3-DEOXY-D-MANNO-OCTULOSONIC ACID TRANSFERASE, MITOCHONDRIAL-RELATED"/>
    <property type="match status" value="1"/>
</dbReference>
<keyword evidence="7" id="KW-0735">Signal-anchor</keyword>
<feature type="active site" description="Proton acceptor" evidence="10">
    <location>
        <position position="60"/>
    </location>
</feature>
<dbReference type="STRING" id="87626.PTD2_13749"/>
<keyword evidence="15" id="KW-1185">Reference proteome</keyword>
<evidence type="ECO:0000256" key="5">
    <source>
        <dbReference type="ARBA" id="ARBA00019077"/>
    </source>
</evidence>
<evidence type="ECO:0000256" key="2">
    <source>
        <dbReference type="ARBA" id="ARBA00004713"/>
    </source>
</evidence>
<evidence type="ECO:0000313" key="15">
    <source>
        <dbReference type="Proteomes" id="UP000006201"/>
    </source>
</evidence>
<dbReference type="Pfam" id="PF04413">
    <property type="entry name" value="Glycos_transf_N"/>
    <property type="match status" value="1"/>
</dbReference>
<comment type="subcellular location">
    <subcellularLocation>
        <location evidence="1">Cell inner membrane</location>
        <topology evidence="1">Single-pass membrane protein</topology>
        <orientation evidence="1">Cytoplasmic side</orientation>
    </subcellularLocation>
    <subcellularLocation>
        <location evidence="12">Cell membrane</location>
    </subcellularLocation>
</comment>
<dbReference type="PANTHER" id="PTHR42755">
    <property type="entry name" value="3-DEOXY-MANNO-OCTULOSONATE CYTIDYLYLTRANSFERASE"/>
    <property type="match status" value="1"/>
</dbReference>
<dbReference type="OrthoDB" id="9789797at2"/>
<accession>A4C7D4</accession>
<evidence type="ECO:0000256" key="1">
    <source>
        <dbReference type="ARBA" id="ARBA00004388"/>
    </source>
</evidence>
<feature type="site" description="Transition state stabilizer" evidence="11">
    <location>
        <position position="129"/>
    </location>
</feature>